<accession>A0A132ET62</accession>
<keyword evidence="2" id="KW-0472">Membrane</keyword>
<name>A0A132ET62_9BURK</name>
<dbReference type="Pfam" id="PF02321">
    <property type="entry name" value="OEP"/>
    <property type="match status" value="2"/>
</dbReference>
<comment type="similarity">
    <text evidence="1 2">Belongs to the outer membrane factor (OMF) (TC 1.B.17) family.</text>
</comment>
<dbReference type="GO" id="GO:0015562">
    <property type="term" value="F:efflux transmembrane transporter activity"/>
    <property type="evidence" value="ECO:0007669"/>
    <property type="project" value="InterPro"/>
</dbReference>
<keyword evidence="2" id="KW-1134">Transmembrane beta strand</keyword>
<keyword evidence="2" id="KW-0812">Transmembrane</keyword>
<dbReference type="PROSITE" id="PS51257">
    <property type="entry name" value="PROKAR_LIPOPROTEIN"/>
    <property type="match status" value="1"/>
</dbReference>
<dbReference type="PANTHER" id="PTHR30203:SF33">
    <property type="entry name" value="BLR4455 PROTEIN"/>
    <property type="match status" value="1"/>
</dbReference>
<dbReference type="InterPro" id="IPR003423">
    <property type="entry name" value="OMP_efflux"/>
</dbReference>
<dbReference type="SUPFAM" id="SSF56954">
    <property type="entry name" value="Outer membrane efflux proteins (OEP)"/>
    <property type="match status" value="1"/>
</dbReference>
<evidence type="ECO:0000256" key="3">
    <source>
        <dbReference type="SAM" id="MobiDB-lite"/>
    </source>
</evidence>
<proteinExistence type="inferred from homology"/>
<reference evidence="4 5" key="1">
    <citation type="submission" date="2015-11" db="EMBL/GenBank/DDBJ databases">
        <title>Expanding the genomic diversity of Burkholderia species for the development of highly accurate diagnostics.</title>
        <authorList>
            <person name="Sahl J."/>
            <person name="Keim P."/>
            <person name="Wagner D."/>
        </authorList>
    </citation>
    <scope>NUCLEOTIDE SEQUENCE [LARGE SCALE GENOMIC DNA]</scope>
    <source>
        <strain evidence="4 5">MSMB574WGS</strain>
    </source>
</reference>
<evidence type="ECO:0000313" key="5">
    <source>
        <dbReference type="Proteomes" id="UP000061512"/>
    </source>
</evidence>
<sequence length="502" mass="52592">MKPVPPRLSAAARASAIASLAAASLVAGCAVGPDFHTPDAPPTQRYTRGAAPSATATASGPAGDTQTFAPSAHALTRWWTQFGSAPLNRLVDTAWRNSPTLAAARARLDEARQNYIAQAGATMLPRVDANLSATREKVDVAAFGLPASVPNPGPFTLYDASVNVSYTLDVFGGNRRALEALLAQVDYQSYTADAARLTLAGNVVATAILRASLARQIALTRQLIDAQAQQLHIVEARAAAGGVSQADVHAQRTLLAQTQAALPPLAARLAQADHRLAILLGTPPAEAELPDLNLDALALPRTLPVTLPSTLARERPDIRAAEALLHQASANVGVATANLYPRFSISAGLGSERTRIADIVSGLNIWSVGLGLTQPLFHGGELRAKKRAAQAAYDAAFASYRDTVLQALQQVADAMRAVEHDAAELQATDIAAQEASARRAIAGDRYASGGISTFELLDTQRQVLQTSLDRTRAQANRLTDTAALFQALAGNGVDDAAQSQSQ</sequence>
<dbReference type="Gene3D" id="2.20.200.10">
    <property type="entry name" value="Outer membrane efflux proteins (OEP)"/>
    <property type="match status" value="1"/>
</dbReference>
<dbReference type="EMBL" id="LPJX01000066">
    <property type="protein sequence ID" value="KWF58574.1"/>
    <property type="molecule type" value="Genomic_DNA"/>
</dbReference>
<feature type="chain" id="PRO_5007230082" evidence="2">
    <location>
        <begin position="30"/>
        <end position="502"/>
    </location>
</feature>
<keyword evidence="2" id="KW-0564">Palmitate</keyword>
<evidence type="ECO:0000256" key="2">
    <source>
        <dbReference type="RuleBase" id="RU362097"/>
    </source>
</evidence>
<evidence type="ECO:0000256" key="1">
    <source>
        <dbReference type="ARBA" id="ARBA00007613"/>
    </source>
</evidence>
<keyword evidence="2" id="KW-0732">Signal</keyword>
<feature type="region of interest" description="Disordered" evidence="3">
    <location>
        <begin position="36"/>
        <end position="66"/>
    </location>
</feature>
<organism evidence="4 5">
    <name type="scientific">Burkholderia pseudomultivorans</name>
    <dbReference type="NCBI Taxonomy" id="1207504"/>
    <lineage>
        <taxon>Bacteria</taxon>
        <taxon>Pseudomonadati</taxon>
        <taxon>Pseudomonadota</taxon>
        <taxon>Betaproteobacteria</taxon>
        <taxon>Burkholderiales</taxon>
        <taxon>Burkholderiaceae</taxon>
        <taxon>Burkholderia</taxon>
        <taxon>Burkholderia cepacia complex</taxon>
    </lineage>
</organism>
<protein>
    <submittedName>
        <fullName evidence="4">ABC transporter permease</fullName>
    </submittedName>
</protein>
<comment type="caution">
    <text evidence="4">The sequence shown here is derived from an EMBL/GenBank/DDBJ whole genome shotgun (WGS) entry which is preliminary data.</text>
</comment>
<dbReference type="PANTHER" id="PTHR30203">
    <property type="entry name" value="OUTER MEMBRANE CATION EFFLUX PROTEIN"/>
    <property type="match status" value="1"/>
</dbReference>
<dbReference type="Gene3D" id="1.20.1600.10">
    <property type="entry name" value="Outer membrane efflux proteins (OEP)"/>
    <property type="match status" value="1"/>
</dbReference>
<dbReference type="RefSeq" id="WP_060300381.1">
    <property type="nucleotide sequence ID" value="NZ_LPJX01000066.1"/>
</dbReference>
<keyword evidence="2" id="KW-0449">Lipoprotein</keyword>
<dbReference type="GO" id="GO:0005886">
    <property type="term" value="C:plasma membrane"/>
    <property type="evidence" value="ECO:0007669"/>
    <property type="project" value="UniProtKB-SubCell"/>
</dbReference>
<feature type="compositionally biased region" description="Low complexity" evidence="3">
    <location>
        <begin position="49"/>
        <end position="62"/>
    </location>
</feature>
<comment type="subcellular location">
    <subcellularLocation>
        <location evidence="2">Cell membrane</location>
        <topology evidence="2">Lipid-anchor</topology>
    </subcellularLocation>
</comment>
<dbReference type="AlphaFoldDB" id="A0A132ET62"/>
<dbReference type="NCBIfam" id="TIGR01845">
    <property type="entry name" value="outer_NodT"/>
    <property type="match status" value="1"/>
</dbReference>
<evidence type="ECO:0000313" key="4">
    <source>
        <dbReference type="EMBL" id="KWF58574.1"/>
    </source>
</evidence>
<dbReference type="InterPro" id="IPR010131">
    <property type="entry name" value="MdtP/NodT-like"/>
</dbReference>
<dbReference type="Proteomes" id="UP000061512">
    <property type="component" value="Unassembled WGS sequence"/>
</dbReference>
<gene>
    <name evidence="4" type="ORF">WT57_03915</name>
</gene>
<feature type="signal peptide" evidence="2">
    <location>
        <begin position="1"/>
        <end position="29"/>
    </location>
</feature>